<reference evidence="2" key="1">
    <citation type="submission" date="2019-11" db="EMBL/GenBank/DDBJ databases">
        <title>Isolation and characterization of a novel species in the genus Sulfuriferula.</title>
        <authorList>
            <person name="Mochizuki J."/>
            <person name="Kojima H."/>
            <person name="Fukui M."/>
        </authorList>
    </citation>
    <scope>NUCLEOTIDE SEQUENCE [LARGE SCALE GENOMIC DNA]</scope>
    <source>
        <strain evidence="2">SGTM</strain>
    </source>
</reference>
<sequence length="261" mass="29753">MTVPEQYLGVWQRKQLESPAGIDNTTQVYWLQTPSLHADIRIPADRPDFSGKASLQDFSLTELKQLARQLGFAGVTRVVDDTCQWIRQLDYQPARTDLDIGRMQFNDNHLIESGIARDYTEIWEKLPDSQGATFALRFTEKNTTRSPEQSQAGILVVSGDYFIFVRDRSHPLPHATSLTALLDDTSYTHPQLIAMLDFEISFGRLTQGSLPWEIQLSTLPFREGTPLFTTSDWAEISQTKAEYIQDVQTVNGIISRHWFIT</sequence>
<dbReference type="KEGG" id="sniv:SFSGTM_14000"/>
<dbReference type="AlphaFoldDB" id="A0A809S961"/>
<name>A0A809S961_9PROT</name>
<gene>
    <name evidence="1" type="ORF">SFSGTM_14000</name>
</gene>
<evidence type="ECO:0000313" key="1">
    <source>
        <dbReference type="EMBL" id="BBP00692.1"/>
    </source>
</evidence>
<dbReference type="RefSeq" id="WP_162084574.1">
    <property type="nucleotide sequence ID" value="NZ_AP021881.1"/>
</dbReference>
<proteinExistence type="predicted"/>
<evidence type="ECO:0000313" key="2">
    <source>
        <dbReference type="Proteomes" id="UP000463939"/>
    </source>
</evidence>
<dbReference type="Proteomes" id="UP000463939">
    <property type="component" value="Chromosome"/>
</dbReference>
<keyword evidence="2" id="KW-1185">Reference proteome</keyword>
<organism evidence="1 2">
    <name type="scientific">Sulfuriferula nivalis</name>
    <dbReference type="NCBI Taxonomy" id="2675298"/>
    <lineage>
        <taxon>Bacteria</taxon>
        <taxon>Pseudomonadati</taxon>
        <taxon>Pseudomonadota</taxon>
        <taxon>Betaproteobacteria</taxon>
        <taxon>Nitrosomonadales</taxon>
        <taxon>Sulfuricellaceae</taxon>
        <taxon>Sulfuriferula</taxon>
    </lineage>
</organism>
<dbReference type="EMBL" id="AP021881">
    <property type="protein sequence ID" value="BBP00692.1"/>
    <property type="molecule type" value="Genomic_DNA"/>
</dbReference>
<accession>A0A809S961</accession>
<protein>
    <submittedName>
        <fullName evidence="1">Uncharacterized protein</fullName>
    </submittedName>
</protein>